<feature type="transmembrane region" description="Helical" evidence="1">
    <location>
        <begin position="47"/>
        <end position="65"/>
    </location>
</feature>
<feature type="domain" description="Acyltransferase 3" evidence="2">
    <location>
        <begin position="13"/>
        <end position="309"/>
    </location>
</feature>
<keyword evidence="3" id="KW-0012">Acyltransferase</keyword>
<feature type="transmembrane region" description="Helical" evidence="1">
    <location>
        <begin position="228"/>
        <end position="248"/>
    </location>
</feature>
<organism evidence="3 4">
    <name type="scientific">Roseibacillus persicicus</name>
    <dbReference type="NCBI Taxonomy" id="454148"/>
    <lineage>
        <taxon>Bacteria</taxon>
        <taxon>Pseudomonadati</taxon>
        <taxon>Verrucomicrobiota</taxon>
        <taxon>Verrucomicrobiia</taxon>
        <taxon>Verrucomicrobiales</taxon>
        <taxon>Verrucomicrobiaceae</taxon>
        <taxon>Roseibacillus</taxon>
    </lineage>
</organism>
<accession>A0A918TRQ3</accession>
<evidence type="ECO:0000313" key="3">
    <source>
        <dbReference type="EMBL" id="GHC59084.1"/>
    </source>
</evidence>
<dbReference type="PANTHER" id="PTHR23028">
    <property type="entry name" value="ACETYLTRANSFERASE"/>
    <property type="match status" value="1"/>
</dbReference>
<dbReference type="AlphaFoldDB" id="A0A918TRQ3"/>
<keyword evidence="3" id="KW-0808">Transferase</keyword>
<reference evidence="3" key="2">
    <citation type="submission" date="2020-09" db="EMBL/GenBank/DDBJ databases">
        <authorList>
            <person name="Sun Q."/>
            <person name="Kim S."/>
        </authorList>
    </citation>
    <scope>NUCLEOTIDE SEQUENCE</scope>
    <source>
        <strain evidence="3">KCTC 12988</strain>
    </source>
</reference>
<dbReference type="InterPro" id="IPR050879">
    <property type="entry name" value="Acyltransferase_3"/>
</dbReference>
<dbReference type="PANTHER" id="PTHR23028:SF53">
    <property type="entry name" value="ACYL_TRANSF_3 DOMAIN-CONTAINING PROTEIN"/>
    <property type="match status" value="1"/>
</dbReference>
<name>A0A918TRQ3_9BACT</name>
<evidence type="ECO:0000256" key="1">
    <source>
        <dbReference type="SAM" id="Phobius"/>
    </source>
</evidence>
<dbReference type="Pfam" id="PF01757">
    <property type="entry name" value="Acyl_transf_3"/>
    <property type="match status" value="1"/>
</dbReference>
<feature type="transmembrane region" description="Helical" evidence="1">
    <location>
        <begin position="169"/>
        <end position="186"/>
    </location>
</feature>
<gene>
    <name evidence="3" type="ORF">GCM10007100_27690</name>
</gene>
<comment type="caution">
    <text evidence="3">The sequence shown here is derived from an EMBL/GenBank/DDBJ whole genome shotgun (WGS) entry which is preliminary data.</text>
</comment>
<keyword evidence="1" id="KW-0812">Transmembrane</keyword>
<dbReference type="GO" id="GO:0016020">
    <property type="term" value="C:membrane"/>
    <property type="evidence" value="ECO:0007669"/>
    <property type="project" value="TreeGrafter"/>
</dbReference>
<keyword evidence="1" id="KW-1133">Transmembrane helix</keyword>
<evidence type="ECO:0000313" key="4">
    <source>
        <dbReference type="Proteomes" id="UP000644507"/>
    </source>
</evidence>
<feature type="transmembrane region" description="Helical" evidence="1">
    <location>
        <begin position="98"/>
        <end position="118"/>
    </location>
</feature>
<evidence type="ECO:0000259" key="2">
    <source>
        <dbReference type="Pfam" id="PF01757"/>
    </source>
</evidence>
<keyword evidence="4" id="KW-1185">Reference proteome</keyword>
<feature type="transmembrane region" description="Helical" evidence="1">
    <location>
        <begin position="198"/>
        <end position="216"/>
    </location>
</feature>
<sequence length="345" mass="39143">MHFRFPFEAGAFFFFVLSGFLITRILLHAKDKSQNLPHTYRNFIIRRSLRIFPGYLLILAIHLLLNQADVRENILWYLFGIVNINFAFHGWQGGADQFWTLAIEQQFYILWGLALLFLPRKGALLLLWLSLLLPCLARSLPAFVGDNALSSLLRPGTLFGQDLTMTGKLTWNAFDYIAAGCIYAYGRHEGWTLPKKPALIVGAISALVYLVVRTGYLNDYLPVQVKGLQQFFLIIGTLWVVHLAANGIPGSIGKLLEHPITQSIGTKSYGLYLYHNLVGGLFYMAFIQHKIGMAWFPVVFLACSALVWGLASLSWKYLEEPIYKKKSKFPYTRKPDPKAPQLAPR</sequence>
<dbReference type="GO" id="GO:0016747">
    <property type="term" value="F:acyltransferase activity, transferring groups other than amino-acyl groups"/>
    <property type="evidence" value="ECO:0007669"/>
    <property type="project" value="InterPro"/>
</dbReference>
<feature type="transmembrane region" description="Helical" evidence="1">
    <location>
        <begin position="294"/>
        <end position="318"/>
    </location>
</feature>
<dbReference type="GO" id="GO:0000271">
    <property type="term" value="P:polysaccharide biosynthetic process"/>
    <property type="evidence" value="ECO:0007669"/>
    <property type="project" value="TreeGrafter"/>
</dbReference>
<reference evidence="3" key="1">
    <citation type="journal article" date="2014" name="Int. J. Syst. Evol. Microbiol.">
        <title>Complete genome sequence of Corynebacterium casei LMG S-19264T (=DSM 44701T), isolated from a smear-ripened cheese.</title>
        <authorList>
            <consortium name="US DOE Joint Genome Institute (JGI-PGF)"/>
            <person name="Walter F."/>
            <person name="Albersmeier A."/>
            <person name="Kalinowski J."/>
            <person name="Ruckert C."/>
        </authorList>
    </citation>
    <scope>NUCLEOTIDE SEQUENCE</scope>
    <source>
        <strain evidence="3">KCTC 12988</strain>
    </source>
</reference>
<keyword evidence="1" id="KW-0472">Membrane</keyword>
<dbReference type="Proteomes" id="UP000644507">
    <property type="component" value="Unassembled WGS sequence"/>
</dbReference>
<dbReference type="InterPro" id="IPR002656">
    <property type="entry name" value="Acyl_transf_3_dom"/>
</dbReference>
<feature type="transmembrane region" description="Helical" evidence="1">
    <location>
        <begin position="74"/>
        <end position="92"/>
    </location>
</feature>
<proteinExistence type="predicted"/>
<feature type="transmembrane region" description="Helical" evidence="1">
    <location>
        <begin position="7"/>
        <end position="27"/>
    </location>
</feature>
<feature type="transmembrane region" description="Helical" evidence="1">
    <location>
        <begin position="269"/>
        <end position="288"/>
    </location>
</feature>
<protein>
    <submittedName>
        <fullName evidence="3">Acyltransferase</fullName>
    </submittedName>
</protein>
<dbReference type="EMBL" id="BMXI01000012">
    <property type="protein sequence ID" value="GHC59084.1"/>
    <property type="molecule type" value="Genomic_DNA"/>
</dbReference>